<dbReference type="KEGG" id="pne:Pnec_0536"/>
<gene>
    <name evidence="1" type="ordered locus">Pnec_0536</name>
</gene>
<proteinExistence type="predicted"/>
<name>B1XTX1_POLNS</name>
<evidence type="ECO:0000313" key="1">
    <source>
        <dbReference type="EMBL" id="ACB43798.1"/>
    </source>
</evidence>
<protein>
    <submittedName>
        <fullName evidence="1">Uncharacterized protein</fullName>
    </submittedName>
</protein>
<dbReference type="AlphaFoldDB" id="B1XTX1"/>
<organism evidence="1">
    <name type="scientific">Polynucleobacter necessarius subsp. necessarius (strain STIR1)</name>
    <dbReference type="NCBI Taxonomy" id="452638"/>
    <lineage>
        <taxon>Bacteria</taxon>
        <taxon>Pseudomonadati</taxon>
        <taxon>Pseudomonadota</taxon>
        <taxon>Betaproteobacteria</taxon>
        <taxon>Burkholderiales</taxon>
        <taxon>Burkholderiaceae</taxon>
        <taxon>Polynucleobacter</taxon>
    </lineage>
</organism>
<dbReference type="STRING" id="452638.Pnec_0536"/>
<sequence length="53" mass="5915">MATQLLQVRHLQKFLLLALPFFLAACILSQPDPKRIVQAQPNPTPIVRPPKVG</sequence>
<dbReference type="HOGENOM" id="CLU_3064641_0_0_4"/>
<dbReference type="EMBL" id="CP001010">
    <property type="protein sequence ID" value="ACB43798.1"/>
    <property type="molecule type" value="Genomic_DNA"/>
</dbReference>
<reference evidence="1" key="1">
    <citation type="submission" date="2008-03" db="EMBL/GenBank/DDBJ databases">
        <title>Complete sequence of Polynucleobacter necessarius STIR1.</title>
        <authorList>
            <consortium name="US DOE Joint Genome Institute"/>
            <person name="Copeland A."/>
            <person name="Lucas S."/>
            <person name="Lapidus A."/>
            <person name="Barry K."/>
            <person name="Detter J.C."/>
            <person name="Glavina del Rio T."/>
            <person name="Hammon N."/>
            <person name="Israni S."/>
            <person name="Dalin E."/>
            <person name="Tice H."/>
            <person name="Pitluck S."/>
            <person name="Chain P."/>
            <person name="Malfatti S."/>
            <person name="Shin M."/>
            <person name="Vergez L."/>
            <person name="Schmutz J."/>
            <person name="Larimer F."/>
            <person name="Land M."/>
            <person name="Hauser L."/>
            <person name="Kyrpides N."/>
            <person name="Kim E."/>
            <person name="Hahn M."/>
            <person name="Richardson P."/>
        </authorList>
    </citation>
    <scope>NUCLEOTIDE SEQUENCE [LARGE SCALE GENOMIC DNA]</scope>
    <source>
        <strain evidence="1">STIR1</strain>
    </source>
</reference>
<accession>B1XTX1</accession>